<dbReference type="Proteomes" id="UP000789845">
    <property type="component" value="Unassembled WGS sequence"/>
</dbReference>
<dbReference type="AlphaFoldDB" id="A0A9C7GDL3"/>
<accession>A0A9C7GDL3</accession>
<evidence type="ECO:0000256" key="1">
    <source>
        <dbReference type="SAM" id="Phobius"/>
    </source>
</evidence>
<feature type="transmembrane region" description="Helical" evidence="1">
    <location>
        <begin position="12"/>
        <end position="40"/>
    </location>
</feature>
<keyword evidence="3" id="KW-1185">Reference proteome</keyword>
<keyword evidence="1" id="KW-1133">Transmembrane helix</keyword>
<evidence type="ECO:0000313" key="3">
    <source>
        <dbReference type="Proteomes" id="UP000789845"/>
    </source>
</evidence>
<keyword evidence="1" id="KW-0812">Transmembrane</keyword>
<protein>
    <submittedName>
        <fullName evidence="2">Uncharacterized protein</fullName>
    </submittedName>
</protein>
<dbReference type="RefSeq" id="WP_230499000.1">
    <property type="nucleotide sequence ID" value="NZ_CAKJTG010000044.1"/>
</dbReference>
<comment type="caution">
    <text evidence="2">The sequence shown here is derived from an EMBL/GenBank/DDBJ whole genome shotgun (WGS) entry which is preliminary data.</text>
</comment>
<name>A0A9C7GDL3_9BACI</name>
<reference evidence="2" key="1">
    <citation type="submission" date="2021-10" db="EMBL/GenBank/DDBJ databases">
        <authorList>
            <person name="Criscuolo A."/>
        </authorList>
    </citation>
    <scope>NUCLEOTIDE SEQUENCE</scope>
    <source>
        <strain evidence="2">CIP111885</strain>
    </source>
</reference>
<sequence length="69" mass="8176">MDWGSKIVESKLFIFIIKGAFWVSIAIVLLIIFMIVNFLFKIYFLDYRYYDTDGGFKPPIEDIKKTQTN</sequence>
<dbReference type="EMBL" id="CAKJTG010000044">
    <property type="protein sequence ID" value="CAG9610641.1"/>
    <property type="molecule type" value="Genomic_DNA"/>
</dbReference>
<proteinExistence type="predicted"/>
<organism evidence="2 3">
    <name type="scientific">Pseudoneobacillus rhizosphaerae</name>
    <dbReference type="NCBI Taxonomy" id="2880968"/>
    <lineage>
        <taxon>Bacteria</taxon>
        <taxon>Bacillati</taxon>
        <taxon>Bacillota</taxon>
        <taxon>Bacilli</taxon>
        <taxon>Bacillales</taxon>
        <taxon>Bacillaceae</taxon>
        <taxon>Pseudoneobacillus</taxon>
    </lineage>
</organism>
<gene>
    <name evidence="2" type="ORF">NEOCIP111885_04416</name>
</gene>
<evidence type="ECO:0000313" key="2">
    <source>
        <dbReference type="EMBL" id="CAG9610641.1"/>
    </source>
</evidence>
<keyword evidence="1" id="KW-0472">Membrane</keyword>